<dbReference type="Proteomes" id="UP001628179">
    <property type="component" value="Unassembled WGS sequence"/>
</dbReference>
<feature type="compositionally biased region" description="Basic and acidic residues" evidence="2">
    <location>
        <begin position="562"/>
        <end position="572"/>
    </location>
</feature>
<feature type="compositionally biased region" description="Basic and acidic residues" evidence="2">
    <location>
        <begin position="980"/>
        <end position="991"/>
    </location>
</feature>
<feature type="compositionally biased region" description="Polar residues" evidence="2">
    <location>
        <begin position="39"/>
        <end position="51"/>
    </location>
</feature>
<dbReference type="EMBL" id="BAAFSV010000003">
    <property type="protein sequence ID" value="GAB1315744.1"/>
    <property type="molecule type" value="Genomic_DNA"/>
</dbReference>
<keyword evidence="1" id="KW-0175">Coiled coil</keyword>
<sequence length="1034" mass="114824">MVNRPLRDMAQRRHSKSTHQPRPDSRGSNVSKRRAGSGSLASSPMSRQQRVNVSHEFTTGMARIINQFTQRQNAALQDQKARYRKYAKRLKRDVEEGSEIIARQITEIDAQTKKIQDLQTSEEQLAGKVRDMEAKLMASEDRARRLEEKYQICKAHLNSAIQEQQDLYTRSKKQWQEAIEQMRATEKAQNAEAEMAVRKAEVIREQMAEKVRQAIAQNKSEVSELYRKIDVLTQQLEGKGTELRREREAVETLTQRVQCLQATSSGFDALTTQSNEILNKLREQDTQADKQHINSGEEIRDKLDSITNQLEALSNMTLAQPDVLSSVQEAQHKLLCNITAKLDEILKSQEASKQDNSQLSIDLGVQVGEISHRLDNQLEALAKRLEEKAKENGMVSTLYKRKVAECEEHVKELASLRKTAAKQVEQIRELETNLVAMDAAHDDSEETIRQLRAAGAEAARLTEEVQSKAIAIAELQSKLDAKDRAYVSEVQSFTSNVAKLAQSMQEKDQSLRAAADQAAETARREARIEMERSSLETKKLVLQAESERNLLANEVERLKQEIQQKDQKKRQDTATIQSLEQSLSSAEAKGKAAAQELTQQSAKQGQLESRLVASIKTLETKLEASQERAAELEGESHRQHARSQALVGALKHWALQVGLDISVLDCLNDSDTSIEEIGAGLARVLRQSSFPQKPQTAAAKECPEDTQLCDGTSKFFPGDAGQLSHGFPGNQAEHDLLVRNSSSSTMSEHAGTEGEALEDTVEVIDPHLHRHHPRRVIVRSPASVPAETAPPSIDQEKIRRREALQPKSIMKRVTRSTSSILQQQTPDGVSENNTAVRDTDTPSTLPGDKSPGAEVTSAPDVQSHVHVRREPSERSNKRRRSDTPAAESSSGRAGRSKQVKAETSGSGGVVRTEELFIPNSQLSAHHQEQFSNEGNPQTESGTARSARRGRGSASQGPPSVNTRQVLGLKQGNVRTYGSQRAEKPSTGDRQTDSQISASQSQPQPRYRSRSKESQGSLTFSQDSVNKGEDLLLPL</sequence>
<name>A0ABQ0GD98_9PEZI</name>
<dbReference type="GeneID" id="98176697"/>
<feature type="compositionally biased region" description="Basic and acidic residues" evidence="2">
    <location>
        <begin position="1025"/>
        <end position="1034"/>
    </location>
</feature>
<evidence type="ECO:0000313" key="4">
    <source>
        <dbReference type="Proteomes" id="UP001628179"/>
    </source>
</evidence>
<feature type="region of interest" description="Disordered" evidence="2">
    <location>
        <begin position="767"/>
        <end position="1034"/>
    </location>
</feature>
<evidence type="ECO:0000256" key="2">
    <source>
        <dbReference type="SAM" id="MobiDB-lite"/>
    </source>
</evidence>
<feature type="compositionally biased region" description="Polar residues" evidence="2">
    <location>
        <begin position="1013"/>
        <end position="1024"/>
    </location>
</feature>
<feature type="coiled-coil region" evidence="1">
    <location>
        <begin position="371"/>
        <end position="478"/>
    </location>
</feature>
<gene>
    <name evidence="3" type="ORF">MFIFM68171_05954</name>
</gene>
<organism evidence="3 4">
    <name type="scientific">Madurella fahalii</name>
    <dbReference type="NCBI Taxonomy" id="1157608"/>
    <lineage>
        <taxon>Eukaryota</taxon>
        <taxon>Fungi</taxon>
        <taxon>Dikarya</taxon>
        <taxon>Ascomycota</taxon>
        <taxon>Pezizomycotina</taxon>
        <taxon>Sordariomycetes</taxon>
        <taxon>Sordariomycetidae</taxon>
        <taxon>Sordariales</taxon>
        <taxon>Sordariales incertae sedis</taxon>
        <taxon>Madurella</taxon>
    </lineage>
</organism>
<protein>
    <submittedName>
        <fullName evidence="3">Uncharacterized protein</fullName>
    </submittedName>
</protein>
<accession>A0ABQ0GD98</accession>
<feature type="compositionally biased region" description="Polar residues" evidence="2">
    <location>
        <begin position="573"/>
        <end position="582"/>
    </location>
</feature>
<evidence type="ECO:0000313" key="3">
    <source>
        <dbReference type="EMBL" id="GAB1315744.1"/>
    </source>
</evidence>
<reference evidence="3 4" key="1">
    <citation type="submission" date="2024-09" db="EMBL/GenBank/DDBJ databases">
        <title>Itraconazole resistance in Madurella fahalii resulting from another homologue of gene encoding cytochrome P450 14-alpha sterol demethylase (CYP51).</title>
        <authorList>
            <person name="Yoshioka I."/>
            <person name="Fahal A.H."/>
            <person name="Kaneko S."/>
            <person name="Yaguchi T."/>
        </authorList>
    </citation>
    <scope>NUCLEOTIDE SEQUENCE [LARGE SCALE GENOMIC DNA]</scope>
    <source>
        <strain evidence="3 4">IFM 68171</strain>
    </source>
</reference>
<proteinExistence type="predicted"/>
<feature type="compositionally biased region" description="Low complexity" evidence="2">
    <location>
        <begin position="993"/>
        <end position="1004"/>
    </location>
</feature>
<comment type="caution">
    <text evidence="3">The sequence shown here is derived from an EMBL/GenBank/DDBJ whole genome shotgun (WGS) entry which is preliminary data.</text>
</comment>
<feature type="compositionally biased region" description="Basic residues" evidence="2">
    <location>
        <begin position="768"/>
        <end position="777"/>
    </location>
</feature>
<keyword evidence="4" id="KW-1185">Reference proteome</keyword>
<feature type="compositionally biased region" description="Polar residues" evidence="2">
    <location>
        <begin position="815"/>
        <end position="844"/>
    </location>
</feature>
<feature type="region of interest" description="Disordered" evidence="2">
    <location>
        <begin position="1"/>
        <end position="51"/>
    </location>
</feature>
<evidence type="ECO:0000256" key="1">
    <source>
        <dbReference type="SAM" id="Coils"/>
    </source>
</evidence>
<feature type="region of interest" description="Disordered" evidence="2">
    <location>
        <begin position="562"/>
        <end position="582"/>
    </location>
</feature>
<dbReference type="RefSeq" id="XP_070917475.1">
    <property type="nucleotide sequence ID" value="XM_071061374.1"/>
</dbReference>
<feature type="compositionally biased region" description="Basic and acidic residues" evidence="2">
    <location>
        <begin position="1"/>
        <end position="11"/>
    </location>
</feature>
<feature type="compositionally biased region" description="Basic and acidic residues" evidence="2">
    <location>
        <begin position="794"/>
        <end position="804"/>
    </location>
</feature>
<feature type="coiled-coil region" evidence="1">
    <location>
        <begin position="73"/>
        <end position="263"/>
    </location>
</feature>
<feature type="compositionally biased region" description="Polar residues" evidence="2">
    <location>
        <begin position="918"/>
        <end position="939"/>
    </location>
</feature>